<dbReference type="SMART" id="SM00387">
    <property type="entry name" value="HATPase_c"/>
    <property type="match status" value="1"/>
</dbReference>
<keyword evidence="6" id="KW-0418">Kinase</keyword>
<name>A0A3P3VS30_9GAMM</name>
<dbReference type="Gene3D" id="1.10.287.130">
    <property type="match status" value="1"/>
</dbReference>
<dbReference type="GO" id="GO:0000155">
    <property type="term" value="F:phosphorelay sensor kinase activity"/>
    <property type="evidence" value="ECO:0007669"/>
    <property type="project" value="InterPro"/>
</dbReference>
<gene>
    <name evidence="6" type="ORF">D0544_00360</name>
</gene>
<dbReference type="CDD" id="cd00082">
    <property type="entry name" value="HisKA"/>
    <property type="match status" value="1"/>
</dbReference>
<dbReference type="EMBL" id="QWEZ01000001">
    <property type="protein sequence ID" value="RRJ83613.1"/>
    <property type="molecule type" value="Genomic_DNA"/>
</dbReference>
<keyword evidence="4" id="KW-0812">Transmembrane</keyword>
<feature type="transmembrane region" description="Helical" evidence="4">
    <location>
        <begin position="159"/>
        <end position="181"/>
    </location>
</feature>
<comment type="catalytic activity">
    <reaction evidence="1">
        <text>ATP + protein L-histidine = ADP + protein N-phospho-L-histidine.</text>
        <dbReference type="EC" id="2.7.13.3"/>
    </reaction>
</comment>
<feature type="domain" description="Histidine kinase" evidence="5">
    <location>
        <begin position="322"/>
        <end position="554"/>
    </location>
</feature>
<evidence type="ECO:0000313" key="6">
    <source>
        <dbReference type="EMBL" id="RRJ83613.1"/>
    </source>
</evidence>
<dbReference type="SUPFAM" id="SSF55874">
    <property type="entry name" value="ATPase domain of HSP90 chaperone/DNA topoisomerase II/histidine kinase"/>
    <property type="match status" value="1"/>
</dbReference>
<protein>
    <recommendedName>
        <fullName evidence="2">histidine kinase</fullName>
        <ecNumber evidence="2">2.7.13.3</ecNumber>
    </recommendedName>
</protein>
<dbReference type="InterPro" id="IPR003661">
    <property type="entry name" value="HisK_dim/P_dom"/>
</dbReference>
<dbReference type="InterPro" id="IPR036890">
    <property type="entry name" value="HATPase_C_sf"/>
</dbReference>
<sequence length="558" mass="63372">MTSLSRTLLKRVLSIYFALTFLVTLVQVVAEFYSARSVIEMDMRHTIDGLQQGLAQAIWEINPEQENALVDGLLQLPAVVGVDILHHDDESHIRRGILPEQRLPRLDSSTDARSVRGDGRLFGIEAPLTYADAGIDRWVGTLTLYSSDQVTFERIRVSLVFLILNAMFKTALLIFMFLWVFRIYLSRPLASFAQQISNMDLHNLEKSHLHLQQPGENELTLLSKGFNRLVDKLIDNRSELDRHRALLAEEVERKTLALQQTLNEVEAREQSLASEVELRLQAEQELKASYAALKQSQGELYRAQDQLVASEKLNSLGQMVAEVTHELNTPIGVAITTSSYLENKMRELERGFKERSITSTQMEQFLAGGLESAELIRVNMQRAAELVGDFKLIAVDEASNRMRRFNLKEYLQGIVHSLHHKFKRTTHRIELRCEPDIELYCRPGSIAQILINLMMNSLVHGFESQEKGNICIEASKEGDDWVCIDYSDDGRGMSAEQLQRVFEPFFTTRPEQGGSGLGAHIVHKLVTTDLGGEISVDSEPGQGVHYRLRFRRLQENEQ</sequence>
<dbReference type="Proteomes" id="UP000280792">
    <property type="component" value="Unassembled WGS sequence"/>
</dbReference>
<evidence type="ECO:0000313" key="7">
    <source>
        <dbReference type="Proteomes" id="UP000280792"/>
    </source>
</evidence>
<keyword evidence="6" id="KW-0808">Transferase</keyword>
<evidence type="ECO:0000259" key="5">
    <source>
        <dbReference type="PROSITE" id="PS50109"/>
    </source>
</evidence>
<organism evidence="6 7">
    <name type="scientific">Aestuariirhabdus litorea</name>
    <dbReference type="NCBI Taxonomy" id="2528527"/>
    <lineage>
        <taxon>Bacteria</taxon>
        <taxon>Pseudomonadati</taxon>
        <taxon>Pseudomonadota</taxon>
        <taxon>Gammaproteobacteria</taxon>
        <taxon>Oceanospirillales</taxon>
        <taxon>Aestuariirhabdaceae</taxon>
        <taxon>Aestuariirhabdus</taxon>
    </lineage>
</organism>
<feature type="transmembrane region" description="Helical" evidence="4">
    <location>
        <begin position="12"/>
        <end position="34"/>
    </location>
</feature>
<dbReference type="PRINTS" id="PR00344">
    <property type="entry name" value="BCTRLSENSOR"/>
</dbReference>
<dbReference type="PROSITE" id="PS50109">
    <property type="entry name" value="HIS_KIN"/>
    <property type="match status" value="1"/>
</dbReference>
<dbReference type="EC" id="2.7.13.3" evidence="2"/>
<proteinExistence type="predicted"/>
<dbReference type="InterPro" id="IPR004358">
    <property type="entry name" value="Sig_transdc_His_kin-like_C"/>
</dbReference>
<dbReference type="Pfam" id="PF02518">
    <property type="entry name" value="HATPase_c"/>
    <property type="match status" value="1"/>
</dbReference>
<reference evidence="6 7" key="2">
    <citation type="submission" date="2018-12" db="EMBL/GenBank/DDBJ databases">
        <title>Simiduia agarivorans gen. nov., sp. nov., a marine, agarolytic bacterium isolated from shallow coastal water from Keelung, Taiwan.</title>
        <authorList>
            <person name="Shieh W.Y."/>
        </authorList>
    </citation>
    <scope>NUCLEOTIDE SEQUENCE [LARGE SCALE GENOMIC DNA]</scope>
    <source>
        <strain evidence="6 7">GTF-13</strain>
    </source>
</reference>
<evidence type="ECO:0000256" key="2">
    <source>
        <dbReference type="ARBA" id="ARBA00012438"/>
    </source>
</evidence>
<dbReference type="PANTHER" id="PTHR43065:SF47">
    <property type="match status" value="1"/>
</dbReference>
<keyword evidence="7" id="KW-1185">Reference proteome</keyword>
<dbReference type="AlphaFoldDB" id="A0A3P3VS30"/>
<evidence type="ECO:0000256" key="1">
    <source>
        <dbReference type="ARBA" id="ARBA00000085"/>
    </source>
</evidence>
<keyword evidence="4" id="KW-0472">Membrane</keyword>
<accession>A0A3P3VS30</accession>
<dbReference type="RefSeq" id="WP_125013744.1">
    <property type="nucleotide sequence ID" value="NZ_QWEZ01000001.1"/>
</dbReference>
<dbReference type="SUPFAM" id="SSF47384">
    <property type="entry name" value="Homodimeric domain of signal transducing histidine kinase"/>
    <property type="match status" value="1"/>
</dbReference>
<comment type="caution">
    <text evidence="6">The sequence shown here is derived from an EMBL/GenBank/DDBJ whole genome shotgun (WGS) entry which is preliminary data.</text>
</comment>
<dbReference type="Gene3D" id="3.30.565.10">
    <property type="entry name" value="Histidine kinase-like ATPase, C-terminal domain"/>
    <property type="match status" value="1"/>
</dbReference>
<evidence type="ECO:0000256" key="4">
    <source>
        <dbReference type="SAM" id="Phobius"/>
    </source>
</evidence>
<reference evidence="6 7" key="1">
    <citation type="submission" date="2018-08" db="EMBL/GenBank/DDBJ databases">
        <authorList>
            <person name="Khan S.A."/>
        </authorList>
    </citation>
    <scope>NUCLEOTIDE SEQUENCE [LARGE SCALE GENOMIC DNA]</scope>
    <source>
        <strain evidence="6 7">GTF-13</strain>
    </source>
</reference>
<keyword evidence="3" id="KW-0597">Phosphoprotein</keyword>
<dbReference type="InterPro" id="IPR003594">
    <property type="entry name" value="HATPase_dom"/>
</dbReference>
<dbReference type="InterPro" id="IPR036097">
    <property type="entry name" value="HisK_dim/P_sf"/>
</dbReference>
<evidence type="ECO:0000256" key="3">
    <source>
        <dbReference type="ARBA" id="ARBA00022553"/>
    </source>
</evidence>
<dbReference type="PANTHER" id="PTHR43065">
    <property type="entry name" value="SENSOR HISTIDINE KINASE"/>
    <property type="match status" value="1"/>
</dbReference>
<keyword evidence="4" id="KW-1133">Transmembrane helix</keyword>
<dbReference type="InterPro" id="IPR005467">
    <property type="entry name" value="His_kinase_dom"/>
</dbReference>